<feature type="compositionally biased region" description="Basic and acidic residues" evidence="3">
    <location>
        <begin position="491"/>
        <end position="502"/>
    </location>
</feature>
<sequence length="863" mass="97157">MIESTDNSTTVKKLEVAFIDTILTCMLGESRVEQQNAVSMISPYHSMEVTGPYRTNLYSQHKISQSKKQIQQHQQSPRSFADFYFVGGKKIFVYPPRKAASGIESRSDQNDRQIDDLLCVVHSGVDNLDAESSTPSLEEEGRKQKFYRGHDAAVTCLTVYKNDSSSSNMNGWLTASGQETAYSQRRDAYRMTRDGAKGTKKEEEMTRRCKHAYVCLWSSQTMEELGRIGYEEERFYGSILSLSFSPDGKRLACVTADARHTLTVWDWQRQEKLVEEAASQQEVLGVSYCSLPLPNNIEILATFGKRHVRVWKLRGLELSSMGRTEMMHRDDAKPRLAIWDVTKKPPSFNKPSNISMEQAASESYLKTLWASKRPGFMAGEGKSVLIPAQQTSNRWSGKSYAAHLPDAAAIADGDKSYRIMQANMVEDPGEKNVGWEANVLLQVIQSRPDFDPRATTKRDLRFQEKLIKCLPSQPSIHGRMAVFEMPGTEEGAGRVSEHKAGRSTDTSRGTRLCDAGGERLEETVPRKTNGKPQSHIEFCLPRQDYSDKSKQPETDIILLCGGSDGRVYRFQVTTDRKEPNLFDQKVSHVWSDGTEAPKINLLEVHLVGPVNAIFTFKDGTFFTGGQDAMLKLWNSNMKPFYSMEIDGCIAEWRLSNAVRHLDVFRYESTKQGIRLDRAIVAVGTDNSEIHRFPVEPTRFREMEKEWSPLDPFSVVWAWRDPIQDHFVGLSISYTRLLAAPSGVGDGYAAMCTMRSDASAPSCLQIYNDFLDPLPHRVNFEEASFSVDYNPDGSLLAVGSRNGTVTFVSHSTATKLHTVEVSTHAIRQIRFGPCGRKLVAVSDDRKGEAEIVRSETREYSKDYI</sequence>
<dbReference type="RefSeq" id="XP_005822349.1">
    <property type="nucleotide sequence ID" value="XM_005822292.1"/>
</dbReference>
<reference evidence="4 6" key="1">
    <citation type="journal article" date="2012" name="Nature">
        <title>Algal genomes reveal evolutionary mosaicism and the fate of nucleomorphs.</title>
        <authorList>
            <consortium name="DOE Joint Genome Institute"/>
            <person name="Curtis B.A."/>
            <person name="Tanifuji G."/>
            <person name="Burki F."/>
            <person name="Gruber A."/>
            <person name="Irimia M."/>
            <person name="Maruyama S."/>
            <person name="Arias M.C."/>
            <person name="Ball S.G."/>
            <person name="Gile G.H."/>
            <person name="Hirakawa Y."/>
            <person name="Hopkins J.F."/>
            <person name="Kuo A."/>
            <person name="Rensing S.A."/>
            <person name="Schmutz J."/>
            <person name="Symeonidi A."/>
            <person name="Elias M."/>
            <person name="Eveleigh R.J."/>
            <person name="Herman E.K."/>
            <person name="Klute M.J."/>
            <person name="Nakayama T."/>
            <person name="Obornik M."/>
            <person name="Reyes-Prieto A."/>
            <person name="Armbrust E.V."/>
            <person name="Aves S.J."/>
            <person name="Beiko R.G."/>
            <person name="Coutinho P."/>
            <person name="Dacks J.B."/>
            <person name="Durnford D.G."/>
            <person name="Fast N.M."/>
            <person name="Green B.R."/>
            <person name="Grisdale C.J."/>
            <person name="Hempel F."/>
            <person name="Henrissat B."/>
            <person name="Hoppner M.P."/>
            <person name="Ishida K."/>
            <person name="Kim E."/>
            <person name="Koreny L."/>
            <person name="Kroth P.G."/>
            <person name="Liu Y."/>
            <person name="Malik S.B."/>
            <person name="Maier U.G."/>
            <person name="McRose D."/>
            <person name="Mock T."/>
            <person name="Neilson J.A."/>
            <person name="Onodera N.T."/>
            <person name="Poole A.M."/>
            <person name="Pritham E.J."/>
            <person name="Richards T.A."/>
            <person name="Rocap G."/>
            <person name="Roy S.W."/>
            <person name="Sarai C."/>
            <person name="Schaack S."/>
            <person name="Shirato S."/>
            <person name="Slamovits C.H."/>
            <person name="Spencer D.F."/>
            <person name="Suzuki S."/>
            <person name="Worden A.Z."/>
            <person name="Zauner S."/>
            <person name="Barry K."/>
            <person name="Bell C."/>
            <person name="Bharti A.K."/>
            <person name="Crow J.A."/>
            <person name="Grimwood J."/>
            <person name="Kramer R."/>
            <person name="Lindquist E."/>
            <person name="Lucas S."/>
            <person name="Salamov A."/>
            <person name="McFadden G.I."/>
            <person name="Lane C.E."/>
            <person name="Keeling P.J."/>
            <person name="Gray M.W."/>
            <person name="Grigoriev I.V."/>
            <person name="Archibald J.M."/>
        </authorList>
    </citation>
    <scope>NUCLEOTIDE SEQUENCE</scope>
    <source>
        <strain evidence="4 6">CCMP2712</strain>
    </source>
</reference>
<protein>
    <recommendedName>
        <fullName evidence="7">HELP domain-containing protein</fullName>
    </recommendedName>
</protein>
<dbReference type="PANTHER" id="PTHR13720:SF33">
    <property type="entry name" value="HELP DOMAIN-CONTAINING PROTEIN"/>
    <property type="match status" value="1"/>
</dbReference>
<dbReference type="PANTHER" id="PTHR13720">
    <property type="entry name" value="WD-40 REPEAT PROTEIN"/>
    <property type="match status" value="1"/>
</dbReference>
<evidence type="ECO:0000313" key="4">
    <source>
        <dbReference type="EMBL" id="EKX35369.1"/>
    </source>
</evidence>
<dbReference type="KEGG" id="gtt:GUITHDRAFT_118490"/>
<reference evidence="5" key="3">
    <citation type="submission" date="2016-03" db="UniProtKB">
        <authorList>
            <consortium name="EnsemblProtists"/>
        </authorList>
    </citation>
    <scope>IDENTIFICATION</scope>
</reference>
<dbReference type="Proteomes" id="UP000011087">
    <property type="component" value="Unassembled WGS sequence"/>
</dbReference>
<evidence type="ECO:0000313" key="5">
    <source>
        <dbReference type="EnsemblProtists" id="EKX35369"/>
    </source>
</evidence>
<dbReference type="OrthoDB" id="47802at2759"/>
<evidence type="ECO:0000256" key="1">
    <source>
        <dbReference type="ARBA" id="ARBA00022574"/>
    </source>
</evidence>
<gene>
    <name evidence="4" type="ORF">GUITHDRAFT_118490</name>
</gene>
<dbReference type="GeneID" id="17292064"/>
<dbReference type="InterPro" id="IPR015943">
    <property type="entry name" value="WD40/YVTN_repeat-like_dom_sf"/>
</dbReference>
<feature type="compositionally biased region" description="Basic and acidic residues" evidence="3">
    <location>
        <begin position="516"/>
        <end position="525"/>
    </location>
</feature>
<dbReference type="SMART" id="SM00320">
    <property type="entry name" value="WD40"/>
    <property type="match status" value="5"/>
</dbReference>
<dbReference type="InterPro" id="IPR050630">
    <property type="entry name" value="WD_repeat_EMAP"/>
</dbReference>
<dbReference type="SUPFAM" id="SSF50978">
    <property type="entry name" value="WD40 repeat-like"/>
    <property type="match status" value="1"/>
</dbReference>
<dbReference type="AlphaFoldDB" id="L1IHH9"/>
<keyword evidence="1" id="KW-0853">WD repeat</keyword>
<keyword evidence="2" id="KW-0677">Repeat</keyword>
<dbReference type="Gene3D" id="2.130.10.10">
    <property type="entry name" value="YVTN repeat-like/Quinoprotein amine dehydrogenase"/>
    <property type="match status" value="3"/>
</dbReference>
<dbReference type="STRING" id="905079.L1IHH9"/>
<dbReference type="PaxDb" id="55529-EKX35369"/>
<dbReference type="HOGENOM" id="CLU_331903_0_0_1"/>
<evidence type="ECO:0000256" key="2">
    <source>
        <dbReference type="ARBA" id="ARBA00022737"/>
    </source>
</evidence>
<proteinExistence type="predicted"/>
<organism evidence="4">
    <name type="scientific">Guillardia theta (strain CCMP2712)</name>
    <name type="common">Cryptophyte</name>
    <dbReference type="NCBI Taxonomy" id="905079"/>
    <lineage>
        <taxon>Eukaryota</taxon>
        <taxon>Cryptophyceae</taxon>
        <taxon>Pyrenomonadales</taxon>
        <taxon>Geminigeraceae</taxon>
        <taxon>Guillardia</taxon>
    </lineage>
</organism>
<evidence type="ECO:0008006" key="7">
    <source>
        <dbReference type="Google" id="ProtNLM"/>
    </source>
</evidence>
<dbReference type="eggNOG" id="KOG2106">
    <property type="taxonomic scope" value="Eukaryota"/>
</dbReference>
<evidence type="ECO:0000256" key="3">
    <source>
        <dbReference type="SAM" id="MobiDB-lite"/>
    </source>
</evidence>
<dbReference type="EMBL" id="JH993092">
    <property type="protein sequence ID" value="EKX35369.1"/>
    <property type="molecule type" value="Genomic_DNA"/>
</dbReference>
<evidence type="ECO:0000313" key="6">
    <source>
        <dbReference type="Proteomes" id="UP000011087"/>
    </source>
</evidence>
<dbReference type="InterPro" id="IPR036322">
    <property type="entry name" value="WD40_repeat_dom_sf"/>
</dbReference>
<keyword evidence="6" id="KW-1185">Reference proteome</keyword>
<reference evidence="6" key="2">
    <citation type="submission" date="2012-11" db="EMBL/GenBank/DDBJ databases">
        <authorList>
            <person name="Kuo A."/>
            <person name="Curtis B.A."/>
            <person name="Tanifuji G."/>
            <person name="Burki F."/>
            <person name="Gruber A."/>
            <person name="Irimia M."/>
            <person name="Maruyama S."/>
            <person name="Arias M.C."/>
            <person name="Ball S.G."/>
            <person name="Gile G.H."/>
            <person name="Hirakawa Y."/>
            <person name="Hopkins J.F."/>
            <person name="Rensing S.A."/>
            <person name="Schmutz J."/>
            <person name="Symeonidi A."/>
            <person name="Elias M."/>
            <person name="Eveleigh R.J."/>
            <person name="Herman E.K."/>
            <person name="Klute M.J."/>
            <person name="Nakayama T."/>
            <person name="Obornik M."/>
            <person name="Reyes-Prieto A."/>
            <person name="Armbrust E.V."/>
            <person name="Aves S.J."/>
            <person name="Beiko R.G."/>
            <person name="Coutinho P."/>
            <person name="Dacks J.B."/>
            <person name="Durnford D.G."/>
            <person name="Fast N.M."/>
            <person name="Green B.R."/>
            <person name="Grisdale C."/>
            <person name="Hempe F."/>
            <person name="Henrissat B."/>
            <person name="Hoppner M.P."/>
            <person name="Ishida K.-I."/>
            <person name="Kim E."/>
            <person name="Koreny L."/>
            <person name="Kroth P.G."/>
            <person name="Liu Y."/>
            <person name="Malik S.-B."/>
            <person name="Maier U.G."/>
            <person name="McRose D."/>
            <person name="Mock T."/>
            <person name="Neilson J.A."/>
            <person name="Onodera N.T."/>
            <person name="Poole A.M."/>
            <person name="Pritham E.J."/>
            <person name="Richards T.A."/>
            <person name="Rocap G."/>
            <person name="Roy S.W."/>
            <person name="Sarai C."/>
            <person name="Schaack S."/>
            <person name="Shirato S."/>
            <person name="Slamovits C.H."/>
            <person name="Spencer D.F."/>
            <person name="Suzuki S."/>
            <person name="Worden A.Z."/>
            <person name="Zauner S."/>
            <person name="Barry K."/>
            <person name="Bell C."/>
            <person name="Bharti A.K."/>
            <person name="Crow J.A."/>
            <person name="Grimwood J."/>
            <person name="Kramer R."/>
            <person name="Lindquist E."/>
            <person name="Lucas S."/>
            <person name="Salamov A."/>
            <person name="McFadden G.I."/>
            <person name="Lane C.E."/>
            <person name="Keeling P.J."/>
            <person name="Gray M.W."/>
            <person name="Grigoriev I.V."/>
            <person name="Archibald J.M."/>
        </authorList>
    </citation>
    <scope>NUCLEOTIDE SEQUENCE</scope>
    <source>
        <strain evidence="6">CCMP2712</strain>
    </source>
</reference>
<dbReference type="EnsemblProtists" id="EKX35369">
    <property type="protein sequence ID" value="EKX35369"/>
    <property type="gene ID" value="GUITHDRAFT_118490"/>
</dbReference>
<feature type="region of interest" description="Disordered" evidence="3">
    <location>
        <begin position="488"/>
        <end position="533"/>
    </location>
</feature>
<name>L1IHH9_GUITC</name>
<dbReference type="Pfam" id="PF00400">
    <property type="entry name" value="WD40"/>
    <property type="match status" value="2"/>
</dbReference>
<accession>L1IHH9</accession>
<dbReference type="InterPro" id="IPR001680">
    <property type="entry name" value="WD40_rpt"/>
</dbReference>